<sequence length="287" mass="33147">MENQEHQEFNEDAAFDEAAKSLETGELTADSLPSDAEKTEKDKPDQLESEPEQQEKVEQDDLPDWLQSATDEVKENFRKLQADNQRYQHQARSQNGRVGALTKKYQQAQAEIERLKQEHSYAKPQLNDELKALEDDYPEFAKMFRKFAEHQDRQLAEYTRPLEQLAQAEMQDLAQQQLENSINYVSQIVPDAEQILNNPHFATWLQRQPVGIQALFNSDEVDDAIYLLSEYKKNISANEVRKAKQNQQLSALSLPSGRTVPKGGEEVDEDVYFNQIAAQLDKQRSRY</sequence>
<keyword evidence="3" id="KW-1185">Reference proteome</keyword>
<gene>
    <name evidence="2" type="ORF">JFL49_02115</name>
</gene>
<dbReference type="EMBL" id="CP066558">
    <property type="protein sequence ID" value="QQF82736.1"/>
    <property type="molecule type" value="Genomic_DNA"/>
</dbReference>
<feature type="region of interest" description="Disordered" evidence="1">
    <location>
        <begin position="1"/>
        <end position="74"/>
    </location>
</feature>
<evidence type="ECO:0008006" key="4">
    <source>
        <dbReference type="Google" id="ProtNLM"/>
    </source>
</evidence>
<evidence type="ECO:0000313" key="3">
    <source>
        <dbReference type="Proteomes" id="UP000595373"/>
    </source>
</evidence>
<dbReference type="RefSeq" id="WP_012341716.1">
    <property type="nucleotide sequence ID" value="NZ_CP018802.1"/>
</dbReference>
<dbReference type="GeneID" id="31487205"/>
<proteinExistence type="predicted"/>
<evidence type="ECO:0000256" key="1">
    <source>
        <dbReference type="SAM" id="MobiDB-lite"/>
    </source>
</evidence>
<evidence type="ECO:0000313" key="2">
    <source>
        <dbReference type="EMBL" id="QQF82736.1"/>
    </source>
</evidence>
<name>A0A9Q6Z0C9_HISSO</name>
<protein>
    <recommendedName>
        <fullName evidence="4">Scaffolding protein</fullName>
    </recommendedName>
</protein>
<dbReference type="OrthoDB" id="5690908at2"/>
<dbReference type="Proteomes" id="UP000595373">
    <property type="component" value="Chromosome"/>
</dbReference>
<reference evidence="2 3" key="1">
    <citation type="submission" date="2020-12" db="EMBL/GenBank/DDBJ databases">
        <title>ASc-MMNZ-VFA-070.</title>
        <authorList>
            <person name="Schryvers A."/>
            <person name="Mostafa Nazari M."/>
            <person name="Farshchi Andisi V."/>
            <person name="Timsit E."/>
            <person name="Walter Morck D."/>
        </authorList>
    </citation>
    <scope>NUCLEOTIDE SEQUENCE [LARGE SCALE GENOMIC DNA]</scope>
    <source>
        <strain evidence="2 3">ASc-MMNZ-VFA-070</strain>
    </source>
</reference>
<organism evidence="2 3">
    <name type="scientific">Histophilus somni</name>
    <name type="common">Haemophilus somnus</name>
    <dbReference type="NCBI Taxonomy" id="731"/>
    <lineage>
        <taxon>Bacteria</taxon>
        <taxon>Pseudomonadati</taxon>
        <taxon>Pseudomonadota</taxon>
        <taxon>Gammaproteobacteria</taxon>
        <taxon>Pasteurellales</taxon>
        <taxon>Pasteurellaceae</taxon>
        <taxon>Histophilus</taxon>
    </lineage>
</organism>
<dbReference type="AlphaFoldDB" id="A0A9Q6Z0C9"/>
<feature type="compositionally biased region" description="Basic and acidic residues" evidence="1">
    <location>
        <begin position="35"/>
        <end position="46"/>
    </location>
</feature>
<accession>A0A9Q6Z0C9</accession>